<comment type="caution">
    <text evidence="10">The sequence shown here is derived from an EMBL/GenBank/DDBJ whole genome shotgun (WGS) entry which is preliminary data.</text>
</comment>
<keyword evidence="11" id="KW-1185">Reference proteome</keyword>
<evidence type="ECO:0000256" key="7">
    <source>
        <dbReference type="ARBA" id="ARBA00023239"/>
    </source>
</evidence>
<comment type="subcellular location">
    <subcellularLocation>
        <location evidence="2">Secreted</location>
    </subcellularLocation>
</comment>
<keyword evidence="3" id="KW-0964">Secreted</keyword>
<evidence type="ECO:0000256" key="4">
    <source>
        <dbReference type="ARBA" id="ARBA00022723"/>
    </source>
</evidence>
<protein>
    <submittedName>
        <fullName evidence="10">Uncharacterized protein</fullName>
    </submittedName>
</protein>
<dbReference type="SMART" id="SM00710">
    <property type="entry name" value="PbH1"/>
    <property type="match status" value="5"/>
</dbReference>
<proteinExistence type="inferred from homology"/>
<name>A0A2S5ZBF5_9GAMM</name>
<comment type="similarity">
    <text evidence="8">Belongs to the polysaccharide lyase 9 family.</text>
</comment>
<dbReference type="Gene3D" id="2.160.20.10">
    <property type="entry name" value="Single-stranded right-handed beta-helix, Pectin lyase-like"/>
    <property type="match status" value="1"/>
</dbReference>
<evidence type="ECO:0000313" key="11">
    <source>
        <dbReference type="Proteomes" id="UP000239917"/>
    </source>
</evidence>
<dbReference type="AlphaFoldDB" id="A0A2S5ZBF5"/>
<evidence type="ECO:0000256" key="1">
    <source>
        <dbReference type="ARBA" id="ARBA00001913"/>
    </source>
</evidence>
<keyword evidence="7" id="KW-0456">Lyase</keyword>
<dbReference type="InterPro" id="IPR012334">
    <property type="entry name" value="Pectin_lyas_fold"/>
</dbReference>
<organism evidence="10 11">
    <name type="scientific">Marinobacter maroccanus</name>
    <dbReference type="NCBI Taxonomy" id="2055143"/>
    <lineage>
        <taxon>Bacteria</taxon>
        <taxon>Pseudomonadati</taxon>
        <taxon>Pseudomonadota</taxon>
        <taxon>Gammaproteobacteria</taxon>
        <taxon>Pseudomonadales</taxon>
        <taxon>Marinobacteraceae</taxon>
        <taxon>Marinobacter</taxon>
    </lineage>
</organism>
<keyword evidence="6" id="KW-0106">Calcium</keyword>
<feature type="chain" id="PRO_5015641941" evidence="9">
    <location>
        <begin position="24"/>
        <end position="478"/>
    </location>
</feature>
<evidence type="ECO:0000256" key="2">
    <source>
        <dbReference type="ARBA" id="ARBA00004613"/>
    </source>
</evidence>
<evidence type="ECO:0000256" key="3">
    <source>
        <dbReference type="ARBA" id="ARBA00022525"/>
    </source>
</evidence>
<evidence type="ECO:0000256" key="6">
    <source>
        <dbReference type="ARBA" id="ARBA00022837"/>
    </source>
</evidence>
<comment type="cofactor">
    <cofactor evidence="1">
        <name>Ca(2+)</name>
        <dbReference type="ChEBI" id="CHEBI:29108"/>
    </cofactor>
</comment>
<dbReference type="InterPro" id="IPR052052">
    <property type="entry name" value="Polysaccharide_Lyase_9"/>
</dbReference>
<keyword evidence="4" id="KW-0479">Metal-binding</keyword>
<evidence type="ECO:0000256" key="8">
    <source>
        <dbReference type="ARBA" id="ARBA00038263"/>
    </source>
</evidence>
<keyword evidence="5 9" id="KW-0732">Signal</keyword>
<dbReference type="GO" id="GO:0005576">
    <property type="term" value="C:extracellular region"/>
    <property type="evidence" value="ECO:0007669"/>
    <property type="project" value="UniProtKB-SubCell"/>
</dbReference>
<dbReference type="PANTHER" id="PTHR40088:SF1">
    <property type="entry name" value="PECTATE LYASE PEL9"/>
    <property type="match status" value="1"/>
</dbReference>
<evidence type="ECO:0000256" key="9">
    <source>
        <dbReference type="SAM" id="SignalP"/>
    </source>
</evidence>
<evidence type="ECO:0000313" key="10">
    <source>
        <dbReference type="EMBL" id="PPI84713.1"/>
    </source>
</evidence>
<dbReference type="InterPro" id="IPR006626">
    <property type="entry name" value="PbH1"/>
</dbReference>
<evidence type="ECO:0000256" key="5">
    <source>
        <dbReference type="ARBA" id="ARBA00022729"/>
    </source>
</evidence>
<dbReference type="GO" id="GO:0046872">
    <property type="term" value="F:metal ion binding"/>
    <property type="evidence" value="ECO:0007669"/>
    <property type="project" value="UniProtKB-KW"/>
</dbReference>
<dbReference type="GO" id="GO:0016837">
    <property type="term" value="F:carbon-oxygen lyase activity, acting on polysaccharides"/>
    <property type="evidence" value="ECO:0007669"/>
    <property type="project" value="TreeGrafter"/>
</dbReference>
<dbReference type="OrthoDB" id="9763537at2"/>
<dbReference type="InterPro" id="IPR011050">
    <property type="entry name" value="Pectin_lyase_fold/virulence"/>
</dbReference>
<dbReference type="RefSeq" id="WP_104321495.1">
    <property type="nucleotide sequence ID" value="NZ_PSSX01000005.1"/>
</dbReference>
<accession>A0A2S5ZBF5</accession>
<gene>
    <name evidence="10" type="ORF">KEHDKFFH_08400</name>
</gene>
<dbReference type="SUPFAM" id="SSF51126">
    <property type="entry name" value="Pectin lyase-like"/>
    <property type="match status" value="1"/>
</dbReference>
<dbReference type="PANTHER" id="PTHR40088">
    <property type="entry name" value="PECTATE LYASE (EUROFUNG)"/>
    <property type="match status" value="1"/>
</dbReference>
<sequence length="478" mass="52487">MKAISLLKTFVLFFSIFPFSTLTYSQEVEPGSFYVDHKSGFDANDGRAISEGGTGPWKTIQKAASTVKGGDTVYVRDGVYFEPKGLGIASDSAGIEIVNEGREGEYIRLLGFPGERPVIDMQGQAACFSIFGGSYIEISGFELRNCDGGGVWIRSGSERKNHNIIISNNIIHHIDGVSGGNVGGVRADHISDSKISDNMIYHIRVGGEMNENASGIHSYRMGNMVIEHNEISDASNGVFHKHPNFIGEPVGEFRYNIIKDVKNAFRFENTEGLPEVAYHKDASIHHNVVFEGNFLYDNTFRAKTQSSGLSIFNNTIVGSGVTISGFSGVNIFNNIMYGSAYIRVQYKDDVFTSDSRHGGSLRFVDYNIYYPDFYAILGFYGSQSYRYGSLQEWQSVSGSREIERLTTAMDSSPDLHSKVVDPLFVNVAVEDYRVSETSPAKTMGRGGSYVGAYGGSSLPGVRNIRFDAKPSPPDLSID</sequence>
<feature type="signal peptide" evidence="9">
    <location>
        <begin position="1"/>
        <end position="23"/>
    </location>
</feature>
<dbReference type="Proteomes" id="UP000239917">
    <property type="component" value="Unassembled WGS sequence"/>
</dbReference>
<dbReference type="EMBL" id="PSSX01000005">
    <property type="protein sequence ID" value="PPI84713.1"/>
    <property type="molecule type" value="Genomic_DNA"/>
</dbReference>
<reference evidence="10 11" key="1">
    <citation type="submission" date="2018-01" db="EMBL/GenBank/DDBJ databases">
        <title>Complete genome sequences of the type strains of Marinobacter flavimaris and Marinobacter maroccanus.</title>
        <authorList>
            <person name="Palau M."/>
            <person name="Boujida N."/>
            <person name="Manresa A."/>
            <person name="Minana-Galbis D."/>
        </authorList>
    </citation>
    <scope>NUCLEOTIDE SEQUENCE [LARGE SCALE GENOMIC DNA]</scope>
    <source>
        <strain evidence="10 11">N4</strain>
    </source>
</reference>